<dbReference type="AlphaFoldDB" id="A0A6A4P342"/>
<accession>A0A6A4P342</accession>
<protein>
    <submittedName>
        <fullName evidence="1">Uncharacterized protein</fullName>
    </submittedName>
</protein>
<evidence type="ECO:0000313" key="2">
    <source>
        <dbReference type="Proteomes" id="UP000447434"/>
    </source>
</evidence>
<name>A0A6A4P342_LUPAL</name>
<sequence length="72" mass="7740">MEEAAAVNKGTPLTLFCFNLLHPPPYSILPFLRSLSPLAATTVERNDNHCGEFTVSRLLPLSPPTSDGDNGS</sequence>
<comment type="caution">
    <text evidence="1">The sequence shown here is derived from an EMBL/GenBank/DDBJ whole genome shotgun (WGS) entry which is preliminary data.</text>
</comment>
<dbReference type="Proteomes" id="UP000447434">
    <property type="component" value="Chromosome 17"/>
</dbReference>
<evidence type="ECO:0000313" key="1">
    <source>
        <dbReference type="EMBL" id="KAE9595851.1"/>
    </source>
</evidence>
<reference evidence="2" key="1">
    <citation type="journal article" date="2020" name="Nat. Commun.">
        <title>Genome sequence of the cluster root forming white lupin.</title>
        <authorList>
            <person name="Hufnagel B."/>
            <person name="Marques A."/>
            <person name="Soriano A."/>
            <person name="Marques L."/>
            <person name="Divol F."/>
            <person name="Doumas P."/>
            <person name="Sallet E."/>
            <person name="Mancinotti D."/>
            <person name="Carrere S."/>
            <person name="Marande W."/>
            <person name="Arribat S."/>
            <person name="Keller J."/>
            <person name="Huneau C."/>
            <person name="Blein T."/>
            <person name="Aime D."/>
            <person name="Laguerre M."/>
            <person name="Taylor J."/>
            <person name="Schubert V."/>
            <person name="Nelson M."/>
            <person name="Geu-Flores F."/>
            <person name="Crespi M."/>
            <person name="Gallardo-Guerrero K."/>
            <person name="Delaux P.-M."/>
            <person name="Salse J."/>
            <person name="Berges H."/>
            <person name="Guyot R."/>
            <person name="Gouzy J."/>
            <person name="Peret B."/>
        </authorList>
    </citation>
    <scope>NUCLEOTIDE SEQUENCE [LARGE SCALE GENOMIC DNA]</scope>
    <source>
        <strain evidence="2">cv. Amiga</strain>
    </source>
</reference>
<gene>
    <name evidence="1" type="ORF">Lalb_Chr17g0343141</name>
</gene>
<keyword evidence="2" id="KW-1185">Reference proteome</keyword>
<dbReference type="EMBL" id="WOCE01000017">
    <property type="protein sequence ID" value="KAE9595851.1"/>
    <property type="molecule type" value="Genomic_DNA"/>
</dbReference>
<proteinExistence type="predicted"/>
<organism evidence="1 2">
    <name type="scientific">Lupinus albus</name>
    <name type="common">White lupine</name>
    <name type="synonym">Lupinus termis</name>
    <dbReference type="NCBI Taxonomy" id="3870"/>
    <lineage>
        <taxon>Eukaryota</taxon>
        <taxon>Viridiplantae</taxon>
        <taxon>Streptophyta</taxon>
        <taxon>Embryophyta</taxon>
        <taxon>Tracheophyta</taxon>
        <taxon>Spermatophyta</taxon>
        <taxon>Magnoliopsida</taxon>
        <taxon>eudicotyledons</taxon>
        <taxon>Gunneridae</taxon>
        <taxon>Pentapetalae</taxon>
        <taxon>rosids</taxon>
        <taxon>fabids</taxon>
        <taxon>Fabales</taxon>
        <taxon>Fabaceae</taxon>
        <taxon>Papilionoideae</taxon>
        <taxon>50 kb inversion clade</taxon>
        <taxon>genistoids sensu lato</taxon>
        <taxon>core genistoids</taxon>
        <taxon>Genisteae</taxon>
        <taxon>Lupinus</taxon>
    </lineage>
</organism>